<evidence type="ECO:0000256" key="3">
    <source>
        <dbReference type="ARBA" id="ARBA00022692"/>
    </source>
</evidence>
<dbReference type="InterPro" id="IPR051723">
    <property type="entry name" value="Bact_OM_Invasion-Related"/>
</dbReference>
<sequence>MKKALSLVMVFLVAVAFSATGYSADKYISGAAGISWMNDSDIEDVAGIVDVLEGEIEMDYGSGFTAIGAFGCDYGDYRVEGEIGYQSGDVDGISADFSELVEIHDWDMDPSDAKGSLDLDGDVQVLSLMVNGYYDISLGSGVELSPYVGVGVAQVSLDDVKYAGDIVPDGQHPEDLINELNLDVHETTLAYQAGVVLGFEIADNIMLDAKYRYFATTDFSTLALINTNVDSHSALLGLRFGI</sequence>
<evidence type="ECO:0000256" key="4">
    <source>
        <dbReference type="ARBA" id="ARBA00022729"/>
    </source>
</evidence>
<keyword evidence="5" id="KW-0472">Membrane</keyword>
<proteinExistence type="predicted"/>
<feature type="signal peptide" evidence="6">
    <location>
        <begin position="1"/>
        <end position="21"/>
    </location>
</feature>
<keyword evidence="2" id="KW-1134">Transmembrane beta strand</keyword>
<evidence type="ECO:0000313" key="9">
    <source>
        <dbReference type="Proteomes" id="UP000619838"/>
    </source>
</evidence>
<dbReference type="Proteomes" id="UP000619838">
    <property type="component" value="Unassembled WGS sequence"/>
</dbReference>
<protein>
    <submittedName>
        <fullName evidence="8">Porin family protein</fullName>
    </submittedName>
</protein>
<name>A0ABR9XSA4_9CHLB</name>
<reference evidence="8 9" key="1">
    <citation type="journal article" date="2020" name="Microorganisms">
        <title>Simultaneous Genome Sequencing of Prosthecochloris ethylica and Desulfuromonas acetoxidans within a Syntrophic Mixture Reveals Unique Pili and Protein Interactions.</title>
        <authorList>
            <person name="Kyndt J.A."/>
            <person name="Van Beeumen J.J."/>
            <person name="Meyer T.E."/>
        </authorList>
    </citation>
    <scope>NUCLEOTIDE SEQUENCE [LARGE SCALE GENOMIC DNA]</scope>
    <source>
        <strain evidence="8 9">N3</strain>
    </source>
</reference>
<comment type="subcellular location">
    <subcellularLocation>
        <location evidence="1">Cell outer membrane</location>
        <topology evidence="1">Multi-pass membrane protein</topology>
    </subcellularLocation>
</comment>
<accession>A0ABR9XSA4</accession>
<feature type="chain" id="PRO_5047406650" evidence="6">
    <location>
        <begin position="22"/>
        <end position="242"/>
    </location>
</feature>
<dbReference type="Pfam" id="PF13505">
    <property type="entry name" value="OMP_b-brl"/>
    <property type="match status" value="1"/>
</dbReference>
<evidence type="ECO:0000259" key="7">
    <source>
        <dbReference type="Pfam" id="PF13505"/>
    </source>
</evidence>
<feature type="domain" description="Outer membrane protein beta-barrel" evidence="7">
    <location>
        <begin position="10"/>
        <end position="238"/>
    </location>
</feature>
<keyword evidence="9" id="KW-1185">Reference proteome</keyword>
<dbReference type="RefSeq" id="WP_175187483.1">
    <property type="nucleotide sequence ID" value="NZ_JABVZQ010000009.1"/>
</dbReference>
<dbReference type="PANTHER" id="PTHR35892:SF2">
    <property type="entry name" value="OUTER MEMBRANE PROTEIN PAGN"/>
    <property type="match status" value="1"/>
</dbReference>
<gene>
    <name evidence="8" type="ORF">INT08_06495</name>
</gene>
<dbReference type="EMBL" id="JADGII010000008">
    <property type="protein sequence ID" value="MBF0636823.1"/>
    <property type="molecule type" value="Genomic_DNA"/>
</dbReference>
<evidence type="ECO:0000313" key="8">
    <source>
        <dbReference type="EMBL" id="MBF0636823.1"/>
    </source>
</evidence>
<dbReference type="PANTHER" id="PTHR35892">
    <property type="entry name" value="OUTER MEMBRANE PROTEIN PAGN-RELATED"/>
    <property type="match status" value="1"/>
</dbReference>
<keyword evidence="4 6" id="KW-0732">Signal</keyword>
<dbReference type="InterPro" id="IPR011250">
    <property type="entry name" value="OMP/PagP_B-barrel"/>
</dbReference>
<dbReference type="SUPFAM" id="SSF56925">
    <property type="entry name" value="OMPA-like"/>
    <property type="match status" value="1"/>
</dbReference>
<evidence type="ECO:0000256" key="1">
    <source>
        <dbReference type="ARBA" id="ARBA00004571"/>
    </source>
</evidence>
<evidence type="ECO:0000256" key="5">
    <source>
        <dbReference type="ARBA" id="ARBA00023136"/>
    </source>
</evidence>
<organism evidence="8 9">
    <name type="scientific">Prosthecochloris ethylica</name>
    <dbReference type="NCBI Taxonomy" id="2743976"/>
    <lineage>
        <taxon>Bacteria</taxon>
        <taxon>Pseudomonadati</taxon>
        <taxon>Chlorobiota</taxon>
        <taxon>Chlorobiia</taxon>
        <taxon>Chlorobiales</taxon>
        <taxon>Chlorobiaceae</taxon>
        <taxon>Prosthecochloris</taxon>
    </lineage>
</organism>
<dbReference type="Gene3D" id="2.40.160.20">
    <property type="match status" value="1"/>
</dbReference>
<evidence type="ECO:0000256" key="2">
    <source>
        <dbReference type="ARBA" id="ARBA00022452"/>
    </source>
</evidence>
<keyword evidence="3" id="KW-0812">Transmembrane</keyword>
<dbReference type="InterPro" id="IPR027385">
    <property type="entry name" value="Beta-barrel_OMP"/>
</dbReference>
<comment type="caution">
    <text evidence="8">The sequence shown here is derived from an EMBL/GenBank/DDBJ whole genome shotgun (WGS) entry which is preliminary data.</text>
</comment>
<evidence type="ECO:0000256" key="6">
    <source>
        <dbReference type="SAM" id="SignalP"/>
    </source>
</evidence>